<sequence>MTSEQEIIYLDNAATTFPKPEAVYLAMDSFYRQFGGNAGRGANPLARKAAGLVDETRAMLRAWLSAPEVTFAPSATIALNTVIMGAKLRAGDVVYVTPFEHNSVLRPLEHLRKTFGIQIRVLPFDKHSFECRLDEVKKLFRLEPPAMLCLSQVSNVLGLVIPVDELAQIAKQIRPDSITLVDGAQAAGLRQLEMSLIDALVWSGHKSLYGPYGIAGIAFGTQWRPEPLLRGGTGTISESIEMPEEGVSRFEAGSQNISAIAGLNASLKWLNETGRDTIIEHSRSLTNLLSDVLSNLSDVIVYLPGDRNLITGIVSFSVNNIKPQMIETALGAQNIAVRAGLHCSPWTHEFINSTASGGTVRVSVGYFNTDKDIQQLRSIIESIIYV</sequence>
<dbReference type="SUPFAM" id="SSF53383">
    <property type="entry name" value="PLP-dependent transferases"/>
    <property type="match status" value="1"/>
</dbReference>
<proteinExistence type="predicted"/>
<protein>
    <submittedName>
        <fullName evidence="2">Aminotransferase class V-fold PLP-dependent enzyme</fullName>
    </submittedName>
</protein>
<dbReference type="InterPro" id="IPR015424">
    <property type="entry name" value="PyrdxlP-dep_Trfase"/>
</dbReference>
<dbReference type="PANTHER" id="PTHR43586:SF4">
    <property type="entry name" value="ISOPENICILLIN N EPIMERASE"/>
    <property type="match status" value="1"/>
</dbReference>
<keyword evidence="2" id="KW-0032">Aminotransferase</keyword>
<dbReference type="KEGG" id="pmet:G4Y79_01175"/>
<dbReference type="AlphaFoldDB" id="A0A7S8E9T4"/>
<evidence type="ECO:0000259" key="1">
    <source>
        <dbReference type="Pfam" id="PF00266"/>
    </source>
</evidence>
<evidence type="ECO:0000313" key="3">
    <source>
        <dbReference type="Proteomes" id="UP000594468"/>
    </source>
</evidence>
<dbReference type="Gene3D" id="3.40.640.10">
    <property type="entry name" value="Type I PLP-dependent aspartate aminotransferase-like (Major domain)"/>
    <property type="match status" value="1"/>
</dbReference>
<reference evidence="2 3" key="1">
    <citation type="submission" date="2020-02" db="EMBL/GenBank/DDBJ databases">
        <authorList>
            <person name="Zheng R.K."/>
            <person name="Sun C.M."/>
        </authorList>
    </citation>
    <scope>NUCLEOTIDE SEQUENCE [LARGE SCALE GENOMIC DNA]</scope>
    <source>
        <strain evidence="3">rifampicinis</strain>
    </source>
</reference>
<name>A0A7S8E9T4_9CHLR</name>
<dbReference type="InterPro" id="IPR015422">
    <property type="entry name" value="PyrdxlP-dep_Trfase_small"/>
</dbReference>
<organism evidence="2 3">
    <name type="scientific">Phototrophicus methaneseepsis</name>
    <dbReference type="NCBI Taxonomy" id="2710758"/>
    <lineage>
        <taxon>Bacteria</taxon>
        <taxon>Bacillati</taxon>
        <taxon>Chloroflexota</taxon>
        <taxon>Candidatus Thermofontia</taxon>
        <taxon>Phototrophicales</taxon>
        <taxon>Phototrophicaceae</taxon>
        <taxon>Phototrophicus</taxon>
    </lineage>
</organism>
<dbReference type="Gene3D" id="3.90.1150.10">
    <property type="entry name" value="Aspartate Aminotransferase, domain 1"/>
    <property type="match status" value="1"/>
</dbReference>
<evidence type="ECO:0000313" key="2">
    <source>
        <dbReference type="EMBL" id="QPC83016.1"/>
    </source>
</evidence>
<keyword evidence="2" id="KW-0808">Transferase</keyword>
<dbReference type="RefSeq" id="WP_195171085.1">
    <property type="nucleotide sequence ID" value="NZ_CP062983.1"/>
</dbReference>
<dbReference type="PANTHER" id="PTHR43586">
    <property type="entry name" value="CYSTEINE DESULFURASE"/>
    <property type="match status" value="1"/>
</dbReference>
<dbReference type="InterPro" id="IPR000192">
    <property type="entry name" value="Aminotrans_V_dom"/>
</dbReference>
<dbReference type="Pfam" id="PF00266">
    <property type="entry name" value="Aminotran_5"/>
    <property type="match status" value="1"/>
</dbReference>
<dbReference type="EMBL" id="CP062983">
    <property type="protein sequence ID" value="QPC83016.1"/>
    <property type="molecule type" value="Genomic_DNA"/>
</dbReference>
<dbReference type="GO" id="GO:0008483">
    <property type="term" value="F:transaminase activity"/>
    <property type="evidence" value="ECO:0007669"/>
    <property type="project" value="UniProtKB-KW"/>
</dbReference>
<feature type="domain" description="Aminotransferase class V" evidence="1">
    <location>
        <begin position="8"/>
        <end position="376"/>
    </location>
</feature>
<dbReference type="InterPro" id="IPR015421">
    <property type="entry name" value="PyrdxlP-dep_Trfase_major"/>
</dbReference>
<dbReference type="Proteomes" id="UP000594468">
    <property type="component" value="Chromosome"/>
</dbReference>
<keyword evidence="3" id="KW-1185">Reference proteome</keyword>
<gene>
    <name evidence="2" type="ORF">G4Y79_01175</name>
</gene>
<accession>A0A7S8E9T4</accession>